<reference key="2">
    <citation type="submission" date="2011-08" db="EMBL/GenBank/DDBJ databases">
        <title>Genome sequence of Naumovozyma castellii.</title>
        <authorList>
            <person name="Gordon J.L."/>
            <person name="Armisen D."/>
            <person name="Proux-Wera E."/>
            <person name="OhEigeartaigh S.S."/>
            <person name="Byrne K.P."/>
            <person name="Wolfe K.H."/>
        </authorList>
    </citation>
    <scope>NUCLEOTIDE SEQUENCE</scope>
    <source>
        <strain>Type strain:CBS 4309</strain>
    </source>
</reference>
<dbReference type="Pfam" id="PF02724">
    <property type="entry name" value="CDC45"/>
    <property type="match status" value="1"/>
</dbReference>
<gene>
    <name evidence="7" type="primary">NCAS0B05210</name>
    <name evidence="7" type="ordered locus">NCAS_0B05210</name>
</gene>
<evidence type="ECO:0000313" key="8">
    <source>
        <dbReference type="Proteomes" id="UP000001640"/>
    </source>
</evidence>
<evidence type="ECO:0008006" key="9">
    <source>
        <dbReference type="Google" id="ProtNLM"/>
    </source>
</evidence>
<comment type="subcellular location">
    <subcellularLocation>
        <location evidence="1">Nucleus</location>
    </subcellularLocation>
</comment>
<comment type="similarity">
    <text evidence="2">Belongs to the CDC45 family.</text>
</comment>
<reference evidence="7 8" key="1">
    <citation type="journal article" date="2011" name="Proc. Natl. Acad. Sci. U.S.A.">
        <title>Evolutionary erosion of yeast sex chromosomes by mating-type switching accidents.</title>
        <authorList>
            <person name="Gordon J.L."/>
            <person name="Armisen D."/>
            <person name="Proux-Wera E."/>
            <person name="Oheigeartaigh S.S."/>
            <person name="Byrne K.P."/>
            <person name="Wolfe K.H."/>
        </authorList>
    </citation>
    <scope>NUCLEOTIDE SEQUENCE [LARGE SCALE GENOMIC DNA]</scope>
    <source>
        <strain evidence="8">ATCC 76901 / BCRC 22586 / CBS 4309 / NBRC 1992 / NRRL Y-12630</strain>
    </source>
</reference>
<dbReference type="FunCoup" id="G0V9I9">
    <property type="interactions" value="758"/>
</dbReference>
<dbReference type="EMBL" id="HE576753">
    <property type="protein sequence ID" value="CCC68605.1"/>
    <property type="molecule type" value="Genomic_DNA"/>
</dbReference>
<dbReference type="OrthoDB" id="10258882at2759"/>
<evidence type="ECO:0000313" key="7">
    <source>
        <dbReference type="EMBL" id="CCC68605.1"/>
    </source>
</evidence>
<dbReference type="GO" id="GO:0043596">
    <property type="term" value="C:nuclear replication fork"/>
    <property type="evidence" value="ECO:0007669"/>
    <property type="project" value="EnsemblFungi"/>
</dbReference>
<feature type="compositionally biased region" description="Acidic residues" evidence="6">
    <location>
        <begin position="158"/>
        <end position="193"/>
    </location>
</feature>
<dbReference type="GO" id="GO:0003688">
    <property type="term" value="F:DNA replication origin binding"/>
    <property type="evidence" value="ECO:0007669"/>
    <property type="project" value="EnsemblFungi"/>
</dbReference>
<keyword evidence="4" id="KW-0539">Nucleus</keyword>
<dbReference type="GO" id="GO:0031573">
    <property type="term" value="P:mitotic intra-S DNA damage checkpoint signaling"/>
    <property type="evidence" value="ECO:0007669"/>
    <property type="project" value="EnsemblFungi"/>
</dbReference>
<dbReference type="GO" id="GO:0000727">
    <property type="term" value="P:double-strand break repair via break-induced replication"/>
    <property type="evidence" value="ECO:0007669"/>
    <property type="project" value="EnsemblFungi"/>
</dbReference>
<dbReference type="GO" id="GO:1902977">
    <property type="term" value="P:mitotic DNA replication preinitiation complex assembly"/>
    <property type="evidence" value="ECO:0007669"/>
    <property type="project" value="EnsemblFungi"/>
</dbReference>
<organism evidence="7 8">
    <name type="scientific">Naumovozyma castellii</name>
    <name type="common">Yeast</name>
    <name type="synonym">Saccharomyces castellii</name>
    <dbReference type="NCBI Taxonomy" id="27288"/>
    <lineage>
        <taxon>Eukaryota</taxon>
        <taxon>Fungi</taxon>
        <taxon>Dikarya</taxon>
        <taxon>Ascomycota</taxon>
        <taxon>Saccharomycotina</taxon>
        <taxon>Saccharomycetes</taxon>
        <taxon>Saccharomycetales</taxon>
        <taxon>Saccharomycetaceae</taxon>
        <taxon>Naumovozyma</taxon>
    </lineage>
</organism>
<sequence>MFYQVDQLSQAYRTILKNSSSHSSCQLVIFVSCLNIDALCATKILSQVFKKQLVQLQIVPVVGYSELKRHYLQLDSNINSVILVGFGASVDLETFLDIEKDEATEDDPMKRLIYVLDAHRPWNLDNLFGSDVICCLDDGTVQDSLQEEQDAYMKLVELEQEREDDSEDDGLSDSDEEEEEEEDPTDEDEDDEDGPHKRKLSQDINPRKKQIKERRKLILQNERLLEEYYSTGSTVVNSVSVQVYSLLSTIGGTNLQYLWLTILGATSLDTQHSQVYNRLFPLLQDEVKRLSPSSSISYSAKTPDTLSLDIQPDYYLFLLRHSTLYDSFYYSNYVNAKLSVWNENGKKRLHKMFARMGIPLSIAQESWLYMDHSIKRELGLIFDKNLDRYGLQDIIRDGFIRTFGYRGSVSASEFVEALTALLEVGESAGTTGSSSAKGNPQNPDGDDGVEDSEGNVSNLLTLTRKKWISNFWLSWDALDDRKIELLNKGIKHAQVLQKAIFNTGVAILEKKLIKHLRIYRLCVLQDGPDLEMYKNPLSLLRLGNWLIECCAESEDKQLLPMVLATLDESTDTYLVAGLSPRYPRGLDTIHTRKPILNNFSMAFQQITAQTGAKVKIDNFESSIIEIRRDDLSPFLEKLTLSGLL</sequence>
<dbReference type="InParanoid" id="G0V9I9"/>
<dbReference type="GO" id="GO:0000785">
    <property type="term" value="C:chromatin"/>
    <property type="evidence" value="ECO:0007669"/>
    <property type="project" value="EnsemblFungi"/>
</dbReference>
<proteinExistence type="inferred from homology"/>
<evidence type="ECO:0000256" key="3">
    <source>
        <dbReference type="ARBA" id="ARBA00022705"/>
    </source>
</evidence>
<dbReference type="GeneID" id="96902163"/>
<dbReference type="PANTHER" id="PTHR10507">
    <property type="entry name" value="CDC45-RELATED PROTEIN"/>
    <property type="match status" value="1"/>
</dbReference>
<name>G0V9I9_NAUCA</name>
<keyword evidence="5" id="KW-0131">Cell cycle</keyword>
<dbReference type="HOGENOM" id="CLU_005871_3_0_1"/>
<evidence type="ECO:0000256" key="4">
    <source>
        <dbReference type="ARBA" id="ARBA00023242"/>
    </source>
</evidence>
<dbReference type="RefSeq" id="XP_003674977.1">
    <property type="nucleotide sequence ID" value="XM_003674929.1"/>
</dbReference>
<evidence type="ECO:0000256" key="5">
    <source>
        <dbReference type="ARBA" id="ARBA00023306"/>
    </source>
</evidence>
<evidence type="ECO:0000256" key="6">
    <source>
        <dbReference type="SAM" id="MobiDB-lite"/>
    </source>
</evidence>
<keyword evidence="3" id="KW-0235">DNA replication</keyword>
<dbReference type="KEGG" id="ncs:NCAS_0B05210"/>
<dbReference type="GO" id="GO:0006270">
    <property type="term" value="P:DNA replication initiation"/>
    <property type="evidence" value="ECO:0007669"/>
    <property type="project" value="EnsemblFungi"/>
</dbReference>
<dbReference type="Proteomes" id="UP000001640">
    <property type="component" value="Chromosome 2"/>
</dbReference>
<keyword evidence="8" id="KW-1185">Reference proteome</keyword>
<dbReference type="GO" id="GO:0071162">
    <property type="term" value="C:CMG complex"/>
    <property type="evidence" value="ECO:0007669"/>
    <property type="project" value="EnsemblFungi"/>
</dbReference>
<dbReference type="eggNOG" id="KOG2475">
    <property type="taxonomic scope" value="Eukaryota"/>
</dbReference>
<dbReference type="InterPro" id="IPR003874">
    <property type="entry name" value="CDC45"/>
</dbReference>
<dbReference type="STRING" id="1064592.G0V9I9"/>
<evidence type="ECO:0000256" key="2">
    <source>
        <dbReference type="ARBA" id="ARBA00010727"/>
    </source>
</evidence>
<dbReference type="OMA" id="EDCFMEA"/>
<dbReference type="AlphaFoldDB" id="G0V9I9"/>
<evidence type="ECO:0000256" key="1">
    <source>
        <dbReference type="ARBA" id="ARBA00004123"/>
    </source>
</evidence>
<accession>G0V9I9</accession>
<feature type="region of interest" description="Disordered" evidence="6">
    <location>
        <begin position="428"/>
        <end position="451"/>
    </location>
</feature>
<feature type="region of interest" description="Disordered" evidence="6">
    <location>
        <begin position="158"/>
        <end position="205"/>
    </location>
</feature>
<dbReference type="GO" id="GO:0003697">
    <property type="term" value="F:single-stranded DNA binding"/>
    <property type="evidence" value="ECO:0007669"/>
    <property type="project" value="EnsemblFungi"/>
</dbReference>
<dbReference type="PANTHER" id="PTHR10507:SF0">
    <property type="entry name" value="CELL DIVISION CONTROL PROTEIN 45 HOMOLOG"/>
    <property type="match status" value="1"/>
</dbReference>
<protein>
    <recommendedName>
        <fullName evidence="9">Cell division control protein 45</fullName>
    </recommendedName>
</protein>
<dbReference type="GO" id="GO:0003682">
    <property type="term" value="F:chromatin binding"/>
    <property type="evidence" value="ECO:0007669"/>
    <property type="project" value="EnsemblFungi"/>
</dbReference>